<dbReference type="PANTHER" id="PTHR13817">
    <property type="entry name" value="TITIN"/>
    <property type="match status" value="1"/>
</dbReference>
<dbReference type="Proteomes" id="UP000261380">
    <property type="component" value="Unplaced"/>
</dbReference>
<keyword evidence="2" id="KW-0393">Immunoglobulin domain</keyword>
<evidence type="ECO:0000313" key="6">
    <source>
        <dbReference type="Proteomes" id="UP000261380"/>
    </source>
</evidence>
<dbReference type="PANTHER" id="PTHR13817:SF20">
    <property type="entry name" value="MYOSIN-BINDING PROTEIN C, CARDIAC-TYPE"/>
    <property type="match status" value="1"/>
</dbReference>
<evidence type="ECO:0000256" key="1">
    <source>
        <dbReference type="ARBA" id="ARBA00022737"/>
    </source>
</evidence>
<dbReference type="SMART" id="SM00409">
    <property type="entry name" value="IG"/>
    <property type="match status" value="2"/>
</dbReference>
<dbReference type="FunFam" id="2.60.40.10:FF:000111">
    <property type="entry name" value="Myosin-binding protein C, slow type"/>
    <property type="match status" value="1"/>
</dbReference>
<dbReference type="InterPro" id="IPR003599">
    <property type="entry name" value="Ig_sub"/>
</dbReference>
<reference evidence="5" key="1">
    <citation type="submission" date="2025-08" db="UniProtKB">
        <authorList>
            <consortium name="Ensembl"/>
        </authorList>
    </citation>
    <scope>IDENTIFICATION</scope>
</reference>
<organism evidence="5 6">
    <name type="scientific">Xiphophorus couchianus</name>
    <name type="common">Monterrey platyfish</name>
    <dbReference type="NCBI Taxonomy" id="32473"/>
    <lineage>
        <taxon>Eukaryota</taxon>
        <taxon>Metazoa</taxon>
        <taxon>Chordata</taxon>
        <taxon>Craniata</taxon>
        <taxon>Vertebrata</taxon>
        <taxon>Euteleostomi</taxon>
        <taxon>Actinopterygii</taxon>
        <taxon>Neopterygii</taxon>
        <taxon>Teleostei</taxon>
        <taxon>Neoteleostei</taxon>
        <taxon>Acanthomorphata</taxon>
        <taxon>Ovalentaria</taxon>
        <taxon>Atherinomorphae</taxon>
        <taxon>Cyprinodontiformes</taxon>
        <taxon>Poeciliidae</taxon>
        <taxon>Poeciliinae</taxon>
        <taxon>Xiphophorus</taxon>
    </lineage>
</organism>
<dbReference type="InterPro" id="IPR050964">
    <property type="entry name" value="Striated_Muscle_Regulatory"/>
</dbReference>
<dbReference type="InterPro" id="IPR036179">
    <property type="entry name" value="Ig-like_dom_sf"/>
</dbReference>
<dbReference type="GO" id="GO:0045214">
    <property type="term" value="P:sarcomere organization"/>
    <property type="evidence" value="ECO:0007669"/>
    <property type="project" value="TreeGrafter"/>
</dbReference>
<dbReference type="InterPro" id="IPR040849">
    <property type="entry name" value="MyBP-C_THB"/>
</dbReference>
<keyword evidence="1" id="KW-0677">Repeat</keyword>
<proteinExistence type="predicted"/>
<evidence type="ECO:0000313" key="5">
    <source>
        <dbReference type="Ensembl" id="ENSXCOP00000000517.1"/>
    </source>
</evidence>
<accession>A0A3B5KPX4</accession>
<name>A0A3B5KPX4_9TELE</name>
<feature type="compositionally biased region" description="Low complexity" evidence="3">
    <location>
        <begin position="100"/>
        <end position="109"/>
    </location>
</feature>
<dbReference type="InterPro" id="IPR013783">
    <property type="entry name" value="Ig-like_fold"/>
</dbReference>
<dbReference type="GO" id="GO:0055010">
    <property type="term" value="P:ventricular cardiac muscle tissue morphogenesis"/>
    <property type="evidence" value="ECO:0007669"/>
    <property type="project" value="TreeGrafter"/>
</dbReference>
<dbReference type="Pfam" id="PF18362">
    <property type="entry name" value="THB"/>
    <property type="match status" value="1"/>
</dbReference>
<dbReference type="SUPFAM" id="SSF48726">
    <property type="entry name" value="Immunoglobulin"/>
    <property type="match status" value="2"/>
</dbReference>
<feature type="region of interest" description="Disordered" evidence="3">
    <location>
        <begin position="100"/>
        <end position="138"/>
    </location>
</feature>
<feature type="compositionally biased region" description="Polar residues" evidence="3">
    <location>
        <begin position="122"/>
        <end position="131"/>
    </location>
</feature>
<dbReference type="Pfam" id="PF07679">
    <property type="entry name" value="I-set"/>
    <property type="match status" value="1"/>
</dbReference>
<evidence type="ECO:0000256" key="2">
    <source>
        <dbReference type="ARBA" id="ARBA00023319"/>
    </source>
</evidence>
<dbReference type="GO" id="GO:0031430">
    <property type="term" value="C:M band"/>
    <property type="evidence" value="ECO:0007669"/>
    <property type="project" value="TreeGrafter"/>
</dbReference>
<feature type="region of interest" description="Disordered" evidence="3">
    <location>
        <begin position="1"/>
        <end position="25"/>
    </location>
</feature>
<evidence type="ECO:0000259" key="4">
    <source>
        <dbReference type="SMART" id="SM00409"/>
    </source>
</evidence>
<keyword evidence="6" id="KW-1185">Reference proteome</keyword>
<evidence type="ECO:0000256" key="3">
    <source>
        <dbReference type="SAM" id="MobiDB-lite"/>
    </source>
</evidence>
<dbReference type="InterPro" id="IPR013098">
    <property type="entry name" value="Ig_I-set"/>
</dbReference>
<dbReference type="Gene3D" id="2.60.40.10">
    <property type="entry name" value="Immunoglobulins"/>
    <property type="match status" value="2"/>
</dbReference>
<reference evidence="5" key="2">
    <citation type="submission" date="2025-09" db="UniProtKB">
        <authorList>
            <consortium name="Ensembl"/>
        </authorList>
    </citation>
    <scope>IDENTIFICATION</scope>
</reference>
<protein>
    <submittedName>
        <fullName evidence="5">Myosin binding protein C3</fullName>
    </submittedName>
</protein>
<sequence length="328" mass="36176">MPEPAKKPVSAFAKKPKTQEAEEGSCVVFEAETEKSEAKVKWQCNSKDIASSNKYAITAAGNKHSLTIKDITMEDANVYAVIAGGSKVKFELRVASKPEVPAEAPAGEPGKADQAPVPPPAASTQGETSAPTPDAHPAEGKTSSLLYVYFLYEGENITFVAKVNADSLLKKPSVKWFKGKWMDLASKCGKHLQLKETYDRNTKVYTFEMQIVAAKPNFAGGYRCEVSSKDKFDSCNFDLAVHGDSTDGKDDSGELDFSALLKKRSIKPAHMNTDPDVDVWDILSHAPPSEFEKIAFQYGITDLRGMLKRLKKMKKEEKKNQKYLKHMD</sequence>
<dbReference type="AlphaFoldDB" id="A0A3B5KPX4"/>
<dbReference type="Ensembl" id="ENSXCOT00000000526.1">
    <property type="protein sequence ID" value="ENSXCOP00000000517.1"/>
    <property type="gene ID" value="ENSXCOG00000000403.1"/>
</dbReference>
<dbReference type="GeneTree" id="ENSGT00940000157698"/>
<dbReference type="FunFam" id="2.60.40.10:FF:000576">
    <property type="entry name" value="Myosin-binding protein C, cardiac-type"/>
    <property type="match status" value="1"/>
</dbReference>
<dbReference type="GO" id="GO:0032036">
    <property type="term" value="F:myosin heavy chain binding"/>
    <property type="evidence" value="ECO:0007669"/>
    <property type="project" value="TreeGrafter"/>
</dbReference>
<feature type="domain" description="Immunoglobulin" evidence="4">
    <location>
        <begin position="16"/>
        <end position="95"/>
    </location>
</feature>
<feature type="domain" description="Immunoglobulin" evidence="4">
    <location>
        <begin position="146"/>
        <end position="242"/>
    </location>
</feature>
<gene>
    <name evidence="5" type="primary">MYBPC3</name>
</gene>